<dbReference type="AlphaFoldDB" id="A0A2N8S1H2"/>
<dbReference type="Pfam" id="PF12019">
    <property type="entry name" value="GspH"/>
    <property type="match status" value="1"/>
</dbReference>
<comment type="similarity">
    <text evidence="9">Belongs to the GSP H family.</text>
</comment>
<keyword evidence="4" id="KW-0488">Methylation</keyword>
<dbReference type="Gene3D" id="3.55.40.10">
    <property type="entry name" value="minor pseudopilin epsh domain"/>
    <property type="match status" value="1"/>
</dbReference>
<accession>A0A2N8S1H2</accession>
<evidence type="ECO:0000313" key="13">
    <source>
        <dbReference type="Proteomes" id="UP000235925"/>
    </source>
</evidence>
<feature type="domain" description="General secretion pathway GspH" evidence="11">
    <location>
        <begin position="45"/>
        <end position="149"/>
    </location>
</feature>
<evidence type="ECO:0000256" key="7">
    <source>
        <dbReference type="ARBA" id="ARBA00022989"/>
    </source>
</evidence>
<evidence type="ECO:0000256" key="3">
    <source>
        <dbReference type="ARBA" id="ARBA00022475"/>
    </source>
</evidence>
<dbReference type="SUPFAM" id="SSF54523">
    <property type="entry name" value="Pili subunits"/>
    <property type="match status" value="1"/>
</dbReference>
<dbReference type="OrthoDB" id="6120962at2"/>
<gene>
    <name evidence="12" type="ORF">CXK92_09595</name>
</gene>
<keyword evidence="3" id="KW-1003">Cell membrane</keyword>
<dbReference type="Proteomes" id="UP000235925">
    <property type="component" value="Unassembled WGS sequence"/>
</dbReference>
<keyword evidence="6" id="KW-0812">Transmembrane</keyword>
<reference evidence="12 13" key="1">
    <citation type="submission" date="2018-01" db="EMBL/GenBank/DDBJ databases">
        <title>Denitrification phenotypes of diverse strains of Pseudomonas stutzeri.</title>
        <authorList>
            <person name="Milligan D.A."/>
            <person name="Bergaust L."/>
            <person name="Bakken L.R."/>
            <person name="Frostegard A."/>
        </authorList>
    </citation>
    <scope>NUCLEOTIDE SEQUENCE [LARGE SCALE GENOMIC DNA]</scope>
    <source>
        <strain evidence="12 13">KC</strain>
    </source>
</reference>
<dbReference type="Pfam" id="PF07963">
    <property type="entry name" value="N_methyl"/>
    <property type="match status" value="1"/>
</dbReference>
<name>A0A2N8S1H2_STUST</name>
<dbReference type="GO" id="GO:0015627">
    <property type="term" value="C:type II protein secretion system complex"/>
    <property type="evidence" value="ECO:0007669"/>
    <property type="project" value="InterPro"/>
</dbReference>
<evidence type="ECO:0000256" key="9">
    <source>
        <dbReference type="ARBA" id="ARBA00025772"/>
    </source>
</evidence>
<dbReference type="GO" id="GO:0015628">
    <property type="term" value="P:protein secretion by the type II secretion system"/>
    <property type="evidence" value="ECO:0007669"/>
    <property type="project" value="InterPro"/>
</dbReference>
<evidence type="ECO:0000259" key="11">
    <source>
        <dbReference type="Pfam" id="PF12019"/>
    </source>
</evidence>
<dbReference type="InterPro" id="IPR045584">
    <property type="entry name" value="Pilin-like"/>
</dbReference>
<keyword evidence="8" id="KW-0472">Membrane</keyword>
<evidence type="ECO:0000256" key="2">
    <source>
        <dbReference type="ARBA" id="ARBA00021549"/>
    </source>
</evidence>
<keyword evidence="7" id="KW-1133">Transmembrane helix</keyword>
<dbReference type="InterPro" id="IPR022346">
    <property type="entry name" value="T2SS_GspH"/>
</dbReference>
<dbReference type="PROSITE" id="PS00409">
    <property type="entry name" value="PROKAR_NTER_METHYL"/>
    <property type="match status" value="1"/>
</dbReference>
<sequence length="168" mass="18876">MANRNQGFTLVELIVTLSILTLIFSIAVPAMADLIARSKQQALLNQVQDAIQKARTKAVLDRQMVVVCGTSDKTNCTSDWRNGWLTRTEPTGRILAVTQLPAADELRWIGFGDQRIRFYENGTSPWSNGRFYQCYKQRIAWQLILSRQGRLRQGTAADDASKASLCKP</sequence>
<comment type="caution">
    <text evidence="12">The sequence shown here is derived from an EMBL/GenBank/DDBJ whole genome shotgun (WGS) entry which is preliminary data.</text>
</comment>
<evidence type="ECO:0000256" key="8">
    <source>
        <dbReference type="ARBA" id="ARBA00023136"/>
    </source>
</evidence>
<organism evidence="12 13">
    <name type="scientific">Stutzerimonas stutzeri</name>
    <name type="common">Pseudomonas stutzeri</name>
    <dbReference type="NCBI Taxonomy" id="316"/>
    <lineage>
        <taxon>Bacteria</taxon>
        <taxon>Pseudomonadati</taxon>
        <taxon>Pseudomonadota</taxon>
        <taxon>Gammaproteobacteria</taxon>
        <taxon>Pseudomonadales</taxon>
        <taxon>Pseudomonadaceae</taxon>
        <taxon>Stutzerimonas</taxon>
    </lineage>
</organism>
<dbReference type="RefSeq" id="WP_102824813.1">
    <property type="nucleotide sequence ID" value="NZ_CP139348.1"/>
</dbReference>
<dbReference type="GO" id="GO:0005886">
    <property type="term" value="C:plasma membrane"/>
    <property type="evidence" value="ECO:0007669"/>
    <property type="project" value="UniProtKB-SubCell"/>
</dbReference>
<dbReference type="InterPro" id="IPR012902">
    <property type="entry name" value="N_methyl_site"/>
</dbReference>
<evidence type="ECO:0000256" key="1">
    <source>
        <dbReference type="ARBA" id="ARBA00004377"/>
    </source>
</evidence>
<dbReference type="NCBIfam" id="TIGR02532">
    <property type="entry name" value="IV_pilin_GFxxxE"/>
    <property type="match status" value="1"/>
</dbReference>
<evidence type="ECO:0000256" key="6">
    <source>
        <dbReference type="ARBA" id="ARBA00022692"/>
    </source>
</evidence>
<proteinExistence type="inferred from homology"/>
<dbReference type="EMBL" id="POUN01000003">
    <property type="protein sequence ID" value="PNF80469.1"/>
    <property type="molecule type" value="Genomic_DNA"/>
</dbReference>
<protein>
    <recommendedName>
        <fullName evidence="2">Type II secretion system protein H</fullName>
    </recommendedName>
    <alternativeName>
        <fullName evidence="10">General secretion pathway protein H</fullName>
    </alternativeName>
</protein>
<evidence type="ECO:0000256" key="10">
    <source>
        <dbReference type="ARBA" id="ARBA00030775"/>
    </source>
</evidence>
<evidence type="ECO:0000256" key="4">
    <source>
        <dbReference type="ARBA" id="ARBA00022481"/>
    </source>
</evidence>
<evidence type="ECO:0000313" key="12">
    <source>
        <dbReference type="EMBL" id="PNF80469.1"/>
    </source>
</evidence>
<keyword evidence="5" id="KW-0997">Cell inner membrane</keyword>
<comment type="subcellular location">
    <subcellularLocation>
        <location evidence="1">Cell inner membrane</location>
        <topology evidence="1">Single-pass membrane protein</topology>
    </subcellularLocation>
</comment>
<evidence type="ECO:0000256" key="5">
    <source>
        <dbReference type="ARBA" id="ARBA00022519"/>
    </source>
</evidence>